<evidence type="ECO:0000259" key="3">
    <source>
        <dbReference type="PROSITE" id="PS50102"/>
    </source>
</evidence>
<dbReference type="Pfam" id="PF00076">
    <property type="entry name" value="RRM_1"/>
    <property type="match status" value="1"/>
</dbReference>
<accession>A0A6L2J7A6</accession>
<feature type="region of interest" description="Disordered" evidence="2">
    <location>
        <begin position="202"/>
        <end position="262"/>
    </location>
</feature>
<dbReference type="SUPFAM" id="SSF56219">
    <property type="entry name" value="DNase I-like"/>
    <property type="match status" value="1"/>
</dbReference>
<dbReference type="EMBL" id="BKCJ010000392">
    <property type="protein sequence ID" value="GEU32791.1"/>
    <property type="molecule type" value="Genomic_DNA"/>
</dbReference>
<organism evidence="4">
    <name type="scientific">Tanacetum cinerariifolium</name>
    <name type="common">Dalmatian daisy</name>
    <name type="synonym">Chrysanthemum cinerariifolium</name>
    <dbReference type="NCBI Taxonomy" id="118510"/>
    <lineage>
        <taxon>Eukaryota</taxon>
        <taxon>Viridiplantae</taxon>
        <taxon>Streptophyta</taxon>
        <taxon>Embryophyta</taxon>
        <taxon>Tracheophyta</taxon>
        <taxon>Spermatophyta</taxon>
        <taxon>Magnoliopsida</taxon>
        <taxon>eudicotyledons</taxon>
        <taxon>Gunneridae</taxon>
        <taxon>Pentapetalae</taxon>
        <taxon>asterids</taxon>
        <taxon>campanulids</taxon>
        <taxon>Asterales</taxon>
        <taxon>Asteraceae</taxon>
        <taxon>Asteroideae</taxon>
        <taxon>Anthemideae</taxon>
        <taxon>Anthemidinae</taxon>
        <taxon>Tanacetum</taxon>
    </lineage>
</organism>
<keyword evidence="4" id="KW-0808">Transferase</keyword>
<dbReference type="GO" id="GO:0003723">
    <property type="term" value="F:RNA binding"/>
    <property type="evidence" value="ECO:0007669"/>
    <property type="project" value="UniProtKB-UniRule"/>
</dbReference>
<comment type="caution">
    <text evidence="4">The sequence shown here is derived from an EMBL/GenBank/DDBJ whole genome shotgun (WGS) entry which is preliminary data.</text>
</comment>
<dbReference type="InterPro" id="IPR000504">
    <property type="entry name" value="RRM_dom"/>
</dbReference>
<keyword evidence="4" id="KW-0548">Nucleotidyltransferase</keyword>
<keyword evidence="1" id="KW-0694">RNA-binding</keyword>
<dbReference type="InterPro" id="IPR036691">
    <property type="entry name" value="Endo/exonu/phosph_ase_sf"/>
</dbReference>
<protein>
    <submittedName>
        <fullName evidence="4">RNA-directed DNA polymerase, eukaryota, reverse transcriptase zinc-binding domain protein</fullName>
    </submittedName>
</protein>
<dbReference type="SUPFAM" id="SSF54928">
    <property type="entry name" value="RNA-binding domain, RBD"/>
    <property type="match status" value="1"/>
</dbReference>
<dbReference type="GO" id="GO:0003964">
    <property type="term" value="F:RNA-directed DNA polymerase activity"/>
    <property type="evidence" value="ECO:0007669"/>
    <property type="project" value="UniProtKB-KW"/>
</dbReference>
<keyword evidence="4" id="KW-0695">RNA-directed DNA polymerase</keyword>
<dbReference type="PROSITE" id="PS50102">
    <property type="entry name" value="RRM"/>
    <property type="match status" value="1"/>
</dbReference>
<dbReference type="InterPro" id="IPR000477">
    <property type="entry name" value="RT_dom"/>
</dbReference>
<dbReference type="CDD" id="cd01650">
    <property type="entry name" value="RT_nLTR_like"/>
    <property type="match status" value="1"/>
</dbReference>
<dbReference type="InterPro" id="IPR012677">
    <property type="entry name" value="Nucleotide-bd_a/b_plait_sf"/>
</dbReference>
<sequence length="781" mass="90403">MMGDSRSKEDHVHQIATSIYVTNFPKHFSSRDLWKNCQEYGREINAYISNRRTKSGDRFGFVRFNRIKDVDRLVKNLCTLWMGRLRLHANVARFQRPPLNKAQHVKGANVGYKSSVGCRELLEKFKSHVVVGSWFSSLEYASNSFVIDERVVWVDIEGVPMKIWMNNTFNKISSKWRELLFEEDRKNMYLFKVSGWIPNFLEEDDKEDESDDDMLDNESDGEKNEEDLQAYSVKECNSDVVPDMKPNNDNKEEESSKATLKYPPGFTSDDVLRRKDVQDVVEEVEATSEVQKVRKTGGSILRVMEDLVKAGQTMSYKMEGLTQKAKKDWVKELCNKNKVNFLSLQKTKMEMIDNFCVKNYWDYFIAIQGDWIPNAKRYLIISVYAPQEASEKRMLWSYLNHVIERWNGETILIGDFNEVCLYKIIAKILANRLVGVLGDLVSEVQSAFIVNRQILDGPFILDELIHWCNSKKKETIIFKIDFKKAYDSVRWDYLDDVLNKFGFGLKWRNRINNCLNSSKGSILVNGSPTREFHFRKGLKQGQWFISNINTLVQALDRFYKASGLRMNLHKSKLMGISVEDELVSKAAIKMGCSTLKTPISYLGIKVGGLMSRIKAWDEIAVKFIRAVHGNSRGIEMHSRVSYSSTWLTIVNEVNNLRNKGIDLLIYMKIKVGNGLNTKFWKDVWMGNNNFKTSFPRIYALESEKKHTVVSKMIYDDVGFSLRRQPRDGVEMEQFRALTTAIEGVLLHDMIDRWKWSLEGSSEFSVVSARKLIDDNRLLSPP</sequence>
<dbReference type="SMART" id="SM00360">
    <property type="entry name" value="RRM"/>
    <property type="match status" value="1"/>
</dbReference>
<evidence type="ECO:0000313" key="4">
    <source>
        <dbReference type="EMBL" id="GEU32791.1"/>
    </source>
</evidence>
<dbReference type="Pfam" id="PF00078">
    <property type="entry name" value="RVT_1"/>
    <property type="match status" value="1"/>
</dbReference>
<dbReference type="AlphaFoldDB" id="A0A6L2J7A6"/>
<feature type="domain" description="RRM" evidence="3">
    <location>
        <begin position="17"/>
        <end position="94"/>
    </location>
</feature>
<proteinExistence type="predicted"/>
<reference evidence="4" key="1">
    <citation type="journal article" date="2019" name="Sci. Rep.">
        <title>Draft genome of Tanacetum cinerariifolium, the natural source of mosquito coil.</title>
        <authorList>
            <person name="Yamashiro T."/>
            <person name="Shiraishi A."/>
            <person name="Satake H."/>
            <person name="Nakayama K."/>
        </authorList>
    </citation>
    <scope>NUCLEOTIDE SEQUENCE</scope>
</reference>
<dbReference type="PANTHER" id="PTHR31635:SF196">
    <property type="entry name" value="REVERSE TRANSCRIPTASE DOMAIN-CONTAINING PROTEIN-RELATED"/>
    <property type="match status" value="1"/>
</dbReference>
<dbReference type="CDD" id="cd00590">
    <property type="entry name" value="RRM_SF"/>
    <property type="match status" value="1"/>
</dbReference>
<evidence type="ECO:0000256" key="1">
    <source>
        <dbReference type="PROSITE-ProRule" id="PRU00176"/>
    </source>
</evidence>
<name>A0A6L2J7A6_TANCI</name>
<dbReference type="Gene3D" id="3.60.10.10">
    <property type="entry name" value="Endonuclease/exonuclease/phosphatase"/>
    <property type="match status" value="1"/>
</dbReference>
<feature type="compositionally biased region" description="Acidic residues" evidence="2">
    <location>
        <begin position="202"/>
        <end position="228"/>
    </location>
</feature>
<dbReference type="PANTHER" id="PTHR31635">
    <property type="entry name" value="REVERSE TRANSCRIPTASE DOMAIN-CONTAINING PROTEIN-RELATED"/>
    <property type="match status" value="1"/>
</dbReference>
<dbReference type="InterPro" id="IPR035979">
    <property type="entry name" value="RBD_domain_sf"/>
</dbReference>
<dbReference type="Gene3D" id="3.30.70.330">
    <property type="match status" value="1"/>
</dbReference>
<evidence type="ECO:0000256" key="2">
    <source>
        <dbReference type="SAM" id="MobiDB-lite"/>
    </source>
</evidence>
<gene>
    <name evidence="4" type="ORF">Tci_004769</name>
</gene>
<feature type="compositionally biased region" description="Basic and acidic residues" evidence="2">
    <location>
        <begin position="246"/>
        <end position="256"/>
    </location>
</feature>